<feature type="compositionally biased region" description="Basic and acidic residues" evidence="1">
    <location>
        <begin position="285"/>
        <end position="302"/>
    </location>
</feature>
<dbReference type="Gene3D" id="3.40.50.300">
    <property type="entry name" value="P-loop containing nucleotide triphosphate hydrolases"/>
    <property type="match status" value="1"/>
</dbReference>
<evidence type="ECO:0000313" key="3">
    <source>
        <dbReference type="EMBL" id="MBO1317294.1"/>
    </source>
</evidence>
<dbReference type="SUPFAM" id="SSF52540">
    <property type="entry name" value="P-loop containing nucleoside triphosphate hydrolases"/>
    <property type="match status" value="1"/>
</dbReference>
<evidence type="ECO:0000313" key="4">
    <source>
        <dbReference type="EMBL" id="MBO1318601.1"/>
    </source>
</evidence>
<accession>A0A8J7Q5X0</accession>
<keyword evidence="5" id="KW-1185">Reference proteome</keyword>
<feature type="region of interest" description="Disordered" evidence="1">
    <location>
        <begin position="234"/>
        <end position="257"/>
    </location>
</feature>
<dbReference type="InterPro" id="IPR027417">
    <property type="entry name" value="P-loop_NTPase"/>
</dbReference>
<dbReference type="PANTHER" id="PTHR34301:SF8">
    <property type="entry name" value="ATPASE DOMAIN-CONTAINING PROTEIN"/>
    <property type="match status" value="1"/>
</dbReference>
<dbReference type="AlphaFoldDB" id="A0A8J7Q5X0"/>
<evidence type="ECO:0000256" key="2">
    <source>
        <dbReference type="SAM" id="Phobius"/>
    </source>
</evidence>
<dbReference type="EMBL" id="JAFREP010000002">
    <property type="protein sequence ID" value="MBO1317294.1"/>
    <property type="molecule type" value="Genomic_DNA"/>
</dbReference>
<evidence type="ECO:0008006" key="6">
    <source>
        <dbReference type="Google" id="ProtNLM"/>
    </source>
</evidence>
<sequence>MMVLLWLMLVQNPSWTWYEHYEQGVKHYQAQRYEDCLAAMEAALAKKAEPKRNQFTRAVQKIDYAPFYYQALSHYALDQLPAANAAAQQAFRGEVVAQSARMQADLTPIFEAYRRKAAELSAAIEAERVLLDQRRRLFQHLQNGRLDDFQKELAELARQGVDTSAFEDMRAVLQMREDVAAKDQRLRRELTERIQTGLDQGDLAVAKALFNTYRDQIPTGRQGEFETRIQALESERRRSQADRDAAAQKDAQEDADTKAMLAQIEEQAKSLEQEKAQLANQLARSEGKNKELQDELEKERTASDAMPLPSEFTGVLLLRREGLRQLLLEARFLGAEQIQDSVLRVNGEEHHLELEVMPTEQPQQHHRIGRLNATDFGDYEVSLVLRDDLGRSLELRESLTLTRPWYLHFQLYLALVLLLLVLVIMRVVRRNKARKLARLRHFNPYIAGSPVRRPEMFFGRERLMQRIQGSLHKNSFMIHGDRRIGKTSFLLQLKSNLEALDAPEYQFYPVFIDLQGLHEPDLFHHLMAEVCTAAADWDVDHEDLEVHQRQEGYLARHFAKDIKRLIGRLADHADRHVLIVLLMDEVDVLNEFSDKTNQKLRSIFMKDFAEHLSCIMAGIHLKKEWESSGSPWYNFFEEVPVISLDEEAARELILDPVEGIFTYEPAAVTALLKATSGHPYLIQKLCIKLVDQKLQSGLFHIRLGDVEQLLQEKSEEARA</sequence>
<reference evidence="4" key="1">
    <citation type="submission" date="2021-03" db="EMBL/GenBank/DDBJ databases">
        <authorList>
            <person name="Wang G."/>
        </authorList>
    </citation>
    <scope>NUCLEOTIDE SEQUENCE</scope>
    <source>
        <strain evidence="4">KCTC 12899</strain>
    </source>
</reference>
<dbReference type="EMBL" id="JAFREP010000006">
    <property type="protein sequence ID" value="MBO1318601.1"/>
    <property type="molecule type" value="Genomic_DNA"/>
</dbReference>
<feature type="transmembrane region" description="Helical" evidence="2">
    <location>
        <begin position="405"/>
        <end position="428"/>
    </location>
</feature>
<comment type="caution">
    <text evidence="4">The sequence shown here is derived from an EMBL/GenBank/DDBJ whole genome shotgun (WGS) entry which is preliminary data.</text>
</comment>
<dbReference type="PANTHER" id="PTHR34301">
    <property type="entry name" value="DNA-BINDING PROTEIN-RELATED"/>
    <property type="match status" value="1"/>
</dbReference>
<keyword evidence="2" id="KW-0812">Transmembrane</keyword>
<protein>
    <recommendedName>
        <fullName evidence="6">Orc1-like AAA ATPase domain-containing protein</fullName>
    </recommendedName>
</protein>
<dbReference type="Proteomes" id="UP000664417">
    <property type="component" value="Unassembled WGS sequence"/>
</dbReference>
<keyword evidence="2" id="KW-0472">Membrane</keyword>
<dbReference type="RefSeq" id="WP_207856531.1">
    <property type="nucleotide sequence ID" value="NZ_JAFREP010000002.1"/>
</dbReference>
<feature type="region of interest" description="Disordered" evidence="1">
    <location>
        <begin position="279"/>
        <end position="304"/>
    </location>
</feature>
<proteinExistence type="predicted"/>
<organism evidence="4 5">
    <name type="scientific">Acanthopleuribacter pedis</name>
    <dbReference type="NCBI Taxonomy" id="442870"/>
    <lineage>
        <taxon>Bacteria</taxon>
        <taxon>Pseudomonadati</taxon>
        <taxon>Acidobacteriota</taxon>
        <taxon>Holophagae</taxon>
        <taxon>Acanthopleuribacterales</taxon>
        <taxon>Acanthopleuribacteraceae</taxon>
        <taxon>Acanthopleuribacter</taxon>
    </lineage>
</organism>
<evidence type="ECO:0000313" key="5">
    <source>
        <dbReference type="Proteomes" id="UP000664417"/>
    </source>
</evidence>
<gene>
    <name evidence="3" type="ORF">J3U88_02395</name>
    <name evidence="4" type="ORF">J3U88_09035</name>
</gene>
<name>A0A8J7Q5X0_9BACT</name>
<evidence type="ECO:0000256" key="1">
    <source>
        <dbReference type="SAM" id="MobiDB-lite"/>
    </source>
</evidence>
<keyword evidence="2" id="KW-1133">Transmembrane helix</keyword>